<keyword evidence="10" id="KW-1185">Reference proteome</keyword>
<dbReference type="Pfam" id="PF00300">
    <property type="entry name" value="His_Phos_1"/>
    <property type="match status" value="2"/>
</dbReference>
<dbReference type="PANTHER" id="PTHR11931">
    <property type="entry name" value="PHOSPHOGLYCERATE MUTASE"/>
    <property type="match status" value="1"/>
</dbReference>
<evidence type="ECO:0000256" key="7">
    <source>
        <dbReference type="PIRSR" id="PIRSR613078-3"/>
    </source>
</evidence>
<comment type="similarity">
    <text evidence="1">Belongs to the phosphoglycerate mutase family. BPG-dependent PGAM subfamily.</text>
</comment>
<organism evidence="9 10">
    <name type="scientific">Breznakia blatticola</name>
    <dbReference type="NCBI Taxonomy" id="1754012"/>
    <lineage>
        <taxon>Bacteria</taxon>
        <taxon>Bacillati</taxon>
        <taxon>Bacillota</taxon>
        <taxon>Erysipelotrichia</taxon>
        <taxon>Erysipelotrichales</taxon>
        <taxon>Erysipelotrichaceae</taxon>
        <taxon>Breznakia</taxon>
    </lineage>
</organism>
<dbReference type="SUPFAM" id="SSF53254">
    <property type="entry name" value="Phosphoglycerate mutase-like"/>
    <property type="match status" value="1"/>
</dbReference>
<evidence type="ECO:0000256" key="4">
    <source>
        <dbReference type="ARBA" id="ARBA00023235"/>
    </source>
</evidence>
<dbReference type="InterPro" id="IPR029033">
    <property type="entry name" value="His_PPase_superfam"/>
</dbReference>
<evidence type="ECO:0000256" key="5">
    <source>
        <dbReference type="PIRSR" id="PIRSR613078-1"/>
    </source>
</evidence>
<feature type="site" description="Transition state stabilizer" evidence="7">
    <location>
        <position position="225"/>
    </location>
</feature>
<dbReference type="OrthoDB" id="9782128at2"/>
<evidence type="ECO:0000256" key="2">
    <source>
        <dbReference type="ARBA" id="ARBA00012028"/>
    </source>
</evidence>
<comment type="caution">
    <text evidence="9">The sequence shown here is derived from an EMBL/GenBank/DDBJ whole genome shotgun (WGS) entry which is preliminary data.</text>
</comment>
<feature type="signal peptide" evidence="8">
    <location>
        <begin position="1"/>
        <end position="24"/>
    </location>
</feature>
<evidence type="ECO:0000256" key="3">
    <source>
        <dbReference type="ARBA" id="ARBA00023152"/>
    </source>
</evidence>
<dbReference type="SMART" id="SM00855">
    <property type="entry name" value="PGAM"/>
    <property type="match status" value="1"/>
</dbReference>
<dbReference type="InterPro" id="IPR005952">
    <property type="entry name" value="Phosphogly_mut1"/>
</dbReference>
<dbReference type="RefSeq" id="WP_134167926.1">
    <property type="nucleotide sequence ID" value="NZ_SODD01000003.1"/>
</dbReference>
<feature type="active site" description="Proton donor/acceptor" evidence="5">
    <location>
        <position position="126"/>
    </location>
</feature>
<keyword evidence="4" id="KW-0413">Isomerase</keyword>
<feature type="binding site" evidence="6">
    <location>
        <position position="97"/>
    </location>
    <ligand>
        <name>substrate</name>
    </ligand>
</feature>
<evidence type="ECO:0000256" key="8">
    <source>
        <dbReference type="SAM" id="SignalP"/>
    </source>
</evidence>
<keyword evidence="8" id="KW-0732">Signal</keyword>
<keyword evidence="3" id="KW-0324">Glycolysis</keyword>
<dbReference type="Gene3D" id="3.40.50.1240">
    <property type="entry name" value="Phosphoglycerate mutase-like"/>
    <property type="match status" value="1"/>
</dbReference>
<dbReference type="AlphaFoldDB" id="A0A4R8A7J3"/>
<dbReference type="GO" id="GO:0004619">
    <property type="term" value="F:phosphoglycerate mutase activity"/>
    <property type="evidence" value="ECO:0007669"/>
    <property type="project" value="UniProtKB-EC"/>
</dbReference>
<evidence type="ECO:0000313" key="9">
    <source>
        <dbReference type="EMBL" id="TDW25818.1"/>
    </source>
</evidence>
<feature type="binding site" evidence="6">
    <location>
        <begin position="45"/>
        <end position="52"/>
    </location>
    <ligand>
        <name>substrate</name>
    </ligand>
</feature>
<protein>
    <recommendedName>
        <fullName evidence="2">phosphoglycerate mutase (2,3-diphosphoglycerate-dependent)</fullName>
        <ecNumber evidence="2">5.4.2.11</ecNumber>
    </recommendedName>
</protein>
<feature type="active site" description="Tele-phosphohistidine intermediate" evidence="5">
    <location>
        <position position="46"/>
    </location>
</feature>
<dbReference type="InterPro" id="IPR013078">
    <property type="entry name" value="His_Pase_superF_clade-1"/>
</dbReference>
<feature type="chain" id="PRO_5038404964" description="phosphoglycerate mutase (2,3-diphosphoglycerate-dependent)" evidence="8">
    <location>
        <begin position="25"/>
        <end position="282"/>
    </location>
</feature>
<dbReference type="CDD" id="cd07067">
    <property type="entry name" value="HP_PGM_like"/>
    <property type="match status" value="1"/>
</dbReference>
<dbReference type="PROSITE" id="PS51257">
    <property type="entry name" value="PROKAR_LIPOPROTEIN"/>
    <property type="match status" value="1"/>
</dbReference>
<dbReference type="Proteomes" id="UP000294743">
    <property type="component" value="Unassembled WGS sequence"/>
</dbReference>
<dbReference type="GO" id="GO:0006096">
    <property type="term" value="P:glycolytic process"/>
    <property type="evidence" value="ECO:0007669"/>
    <property type="project" value="UniProtKB-KW"/>
</dbReference>
<sequence>MKKMQKVLLSFFVLVTLLAGCASNTDNEKETAKKESDEVVIYLTRHGKTMLNTIDRSQGWIDAPLTPAGVEVAEFLGKGLKEEGIEFDEVHSSDSGRAIETAEVILKNNGQEDLISSLSKHQGLREYNFGTFEGMMNEEMQSELAKAIGQTPEEWMAKMQELGWYEGIKMFADNISKVDKERVEEGVNWPAEDYQTIADRSVGSIKEIAENAQKNGSKNVLVVSHGMTITTIVAELDNGKEADIPFGGPKNASIQKITYKDGKYTVETVNDLTLIEKGQAAK</sequence>
<evidence type="ECO:0000313" key="10">
    <source>
        <dbReference type="Proteomes" id="UP000294743"/>
    </source>
</evidence>
<dbReference type="EMBL" id="SODD01000003">
    <property type="protein sequence ID" value="TDW25818.1"/>
    <property type="molecule type" value="Genomic_DNA"/>
</dbReference>
<accession>A0A4R8A7J3</accession>
<reference evidence="9 10" key="1">
    <citation type="submission" date="2019-03" db="EMBL/GenBank/DDBJ databases">
        <title>Genomic Encyclopedia of Type Strains, Phase IV (KMG-IV): sequencing the most valuable type-strain genomes for metagenomic binning, comparative biology and taxonomic classification.</title>
        <authorList>
            <person name="Goeker M."/>
        </authorList>
    </citation>
    <scope>NUCLEOTIDE SEQUENCE [LARGE SCALE GENOMIC DNA]</scope>
    <source>
        <strain evidence="9 10">DSM 28867</strain>
    </source>
</reference>
<gene>
    <name evidence="9" type="ORF">EDD63_103106</name>
</gene>
<dbReference type="EC" id="5.4.2.11" evidence="2"/>
<name>A0A4R8A7J3_9FIRM</name>
<proteinExistence type="inferred from homology"/>
<evidence type="ECO:0000256" key="6">
    <source>
        <dbReference type="PIRSR" id="PIRSR613078-2"/>
    </source>
</evidence>
<evidence type="ECO:0000256" key="1">
    <source>
        <dbReference type="ARBA" id="ARBA00006717"/>
    </source>
</evidence>